<dbReference type="Pfam" id="PF03315">
    <property type="entry name" value="SDH_beta"/>
    <property type="match status" value="1"/>
</dbReference>
<dbReference type="Gene3D" id="3.30.1330.90">
    <property type="entry name" value="D-3-phosphoglycerate dehydrogenase, domain 3"/>
    <property type="match status" value="1"/>
</dbReference>
<evidence type="ECO:0000256" key="4">
    <source>
        <dbReference type="ARBA" id="ARBA00012093"/>
    </source>
</evidence>
<evidence type="ECO:0000256" key="13">
    <source>
        <dbReference type="RuleBase" id="RU366059"/>
    </source>
</evidence>
<keyword evidence="7 13" id="KW-0004">4Fe-4S</keyword>
<proteinExistence type="inferred from homology"/>
<dbReference type="OrthoDB" id="9805537at2"/>
<evidence type="ECO:0000256" key="10">
    <source>
        <dbReference type="ARBA" id="ARBA00023014"/>
    </source>
</evidence>
<dbReference type="GO" id="GO:0046872">
    <property type="term" value="F:metal ion binding"/>
    <property type="evidence" value="ECO:0007669"/>
    <property type="project" value="UniProtKB-KW"/>
</dbReference>
<evidence type="ECO:0000256" key="12">
    <source>
        <dbReference type="ARBA" id="ARBA00049406"/>
    </source>
</evidence>
<dbReference type="AlphaFoldDB" id="A0A4U3MPT5"/>
<dbReference type="InterPro" id="IPR051318">
    <property type="entry name" value="Fe-S_L-Ser"/>
</dbReference>
<evidence type="ECO:0000256" key="2">
    <source>
        <dbReference type="ARBA" id="ARBA00004742"/>
    </source>
</evidence>
<keyword evidence="9 13" id="KW-0408">Iron</keyword>
<dbReference type="NCBIfam" id="TIGR00720">
    <property type="entry name" value="sda_mono"/>
    <property type="match status" value="1"/>
</dbReference>
<keyword evidence="8 13" id="KW-0479">Metal-binding</keyword>
<keyword evidence="11 13" id="KW-0456">Lyase</keyword>
<evidence type="ECO:0000313" key="16">
    <source>
        <dbReference type="EMBL" id="TKK90056.1"/>
    </source>
</evidence>
<protein>
    <recommendedName>
        <fullName evidence="5 13">L-serine dehydratase</fullName>
        <ecNumber evidence="4 13">4.3.1.17</ecNumber>
    </recommendedName>
</protein>
<dbReference type="Pfam" id="PF03313">
    <property type="entry name" value="SDH_alpha"/>
    <property type="match status" value="1"/>
</dbReference>
<comment type="pathway">
    <text evidence="2">Carbohydrate biosynthesis; gluconeogenesis.</text>
</comment>
<sequence>MAISVFDLFKVGIGPSSSHTGGPMAAAHKFARGLLHDGLLEKTVKVQVILYGSLGLTGKGHGSDKAVLLGLSGEKPELVDVDAVDGKLAAMRTAGTVSLMGQRTVPFVVGDDLVFERKISLPHHPNGMRFTAWGDSGDVLREKVYYSVGGGFVVDENATGADRIKPDDTPLPHPFTTAGELLAQCAETGLSISGLMMANERAFGRTDDQIKSELLHLWRVMDECVRRGSSREGVLPGGLKVKRRAHQLQRRLQSEPADGDPLQAMDWVTLFALAVNEENAAGGRIVTAPTNGAAGIVPAVLSYYTRFIPGADDDAVVRFLLTAGAVGVLFKENASISGAEVGCQGEVGSACSMAAAGLTEVLGGTPEQVENAAEIGIEHNLGLTCDPIGGLVQIPCIERNAVASVKAIAAARIALRGDGKHFVSLDKAIKTMRDTGRDMHAKYKETSRGGLAVNVIEC</sequence>
<comment type="catalytic activity">
    <reaction evidence="12 13">
        <text>L-serine = pyruvate + NH4(+)</text>
        <dbReference type="Rhea" id="RHEA:19169"/>
        <dbReference type="ChEBI" id="CHEBI:15361"/>
        <dbReference type="ChEBI" id="CHEBI:28938"/>
        <dbReference type="ChEBI" id="CHEBI:33384"/>
        <dbReference type="EC" id="4.3.1.17"/>
    </reaction>
</comment>
<evidence type="ECO:0000256" key="6">
    <source>
        <dbReference type="ARBA" id="ARBA00022432"/>
    </source>
</evidence>
<feature type="domain" description="Serine dehydratase-like alpha subunit" evidence="14">
    <location>
        <begin position="187"/>
        <end position="452"/>
    </location>
</feature>
<dbReference type="GO" id="GO:0051539">
    <property type="term" value="F:4 iron, 4 sulfur cluster binding"/>
    <property type="evidence" value="ECO:0007669"/>
    <property type="project" value="UniProtKB-UniRule"/>
</dbReference>
<evidence type="ECO:0000256" key="7">
    <source>
        <dbReference type="ARBA" id="ARBA00022485"/>
    </source>
</evidence>
<organism evidence="16 17">
    <name type="scientific">Herbidospora galbida</name>
    <dbReference type="NCBI Taxonomy" id="2575442"/>
    <lineage>
        <taxon>Bacteria</taxon>
        <taxon>Bacillati</taxon>
        <taxon>Actinomycetota</taxon>
        <taxon>Actinomycetes</taxon>
        <taxon>Streptosporangiales</taxon>
        <taxon>Streptosporangiaceae</taxon>
        <taxon>Herbidospora</taxon>
    </lineage>
</organism>
<evidence type="ECO:0000256" key="8">
    <source>
        <dbReference type="ARBA" id="ARBA00022723"/>
    </source>
</evidence>
<dbReference type="EC" id="4.3.1.17" evidence="4 13"/>
<dbReference type="EMBL" id="SZQA01000004">
    <property type="protein sequence ID" value="TKK90056.1"/>
    <property type="molecule type" value="Genomic_DNA"/>
</dbReference>
<dbReference type="GO" id="GO:0006094">
    <property type="term" value="P:gluconeogenesis"/>
    <property type="evidence" value="ECO:0007669"/>
    <property type="project" value="UniProtKB-KW"/>
</dbReference>
<dbReference type="InterPro" id="IPR004644">
    <property type="entry name" value="Fe-S_L-Ser_mono"/>
</dbReference>
<dbReference type="InterPro" id="IPR005130">
    <property type="entry name" value="Ser_deHydtase-like_asu"/>
</dbReference>
<evidence type="ECO:0000256" key="1">
    <source>
        <dbReference type="ARBA" id="ARBA00001966"/>
    </source>
</evidence>
<evidence type="ECO:0000256" key="9">
    <source>
        <dbReference type="ARBA" id="ARBA00023004"/>
    </source>
</evidence>
<dbReference type="FunFam" id="3.30.1330.90:FF:000001">
    <property type="entry name" value="L-serine ammonia-lyase 1"/>
    <property type="match status" value="1"/>
</dbReference>
<keyword evidence="10 13" id="KW-0411">Iron-sulfur</keyword>
<reference evidence="16 17" key="1">
    <citation type="submission" date="2019-04" db="EMBL/GenBank/DDBJ databases">
        <title>Herbidospora sp. NEAU-GS14.nov., a novel actinomycete isolated from soil.</title>
        <authorList>
            <person name="Han L."/>
        </authorList>
    </citation>
    <scope>NUCLEOTIDE SEQUENCE [LARGE SCALE GENOMIC DNA]</scope>
    <source>
        <strain evidence="16 17">NEAU-GS14</strain>
    </source>
</reference>
<evidence type="ECO:0000259" key="15">
    <source>
        <dbReference type="Pfam" id="PF03315"/>
    </source>
</evidence>
<comment type="similarity">
    <text evidence="3 13">Belongs to the iron-sulfur dependent L-serine dehydratase family.</text>
</comment>
<evidence type="ECO:0000313" key="17">
    <source>
        <dbReference type="Proteomes" id="UP000308705"/>
    </source>
</evidence>
<dbReference type="Proteomes" id="UP000308705">
    <property type="component" value="Unassembled WGS sequence"/>
</dbReference>
<evidence type="ECO:0000256" key="5">
    <source>
        <dbReference type="ARBA" id="ARBA00018995"/>
    </source>
</evidence>
<dbReference type="InterPro" id="IPR005131">
    <property type="entry name" value="Ser_deHydtase_bsu"/>
</dbReference>
<comment type="cofactor">
    <cofactor evidence="1 13">
        <name>[4Fe-4S] cluster</name>
        <dbReference type="ChEBI" id="CHEBI:49883"/>
    </cofactor>
</comment>
<accession>A0A4U3MPT5</accession>
<gene>
    <name evidence="16" type="ORF">FDA94_06420</name>
</gene>
<dbReference type="PANTHER" id="PTHR30182:SF1">
    <property type="entry name" value="L-SERINE DEHYDRATASE 1"/>
    <property type="match status" value="1"/>
</dbReference>
<name>A0A4U3MPT5_9ACTN</name>
<evidence type="ECO:0000256" key="11">
    <source>
        <dbReference type="ARBA" id="ARBA00023239"/>
    </source>
</evidence>
<dbReference type="PANTHER" id="PTHR30182">
    <property type="entry name" value="L-SERINE DEHYDRATASE"/>
    <property type="match status" value="1"/>
</dbReference>
<dbReference type="GO" id="GO:0003941">
    <property type="term" value="F:L-serine ammonia-lyase activity"/>
    <property type="evidence" value="ECO:0007669"/>
    <property type="project" value="UniProtKB-UniRule"/>
</dbReference>
<evidence type="ECO:0000259" key="14">
    <source>
        <dbReference type="Pfam" id="PF03313"/>
    </source>
</evidence>
<dbReference type="InterPro" id="IPR029009">
    <property type="entry name" value="ASB_dom_sf"/>
</dbReference>
<feature type="domain" description="Serine dehydratase beta chain" evidence="15">
    <location>
        <begin position="4"/>
        <end position="157"/>
    </location>
</feature>
<dbReference type="SUPFAM" id="SSF143548">
    <property type="entry name" value="Serine metabolism enzymes domain"/>
    <property type="match status" value="1"/>
</dbReference>
<keyword evidence="17" id="KW-1185">Reference proteome</keyword>
<comment type="caution">
    <text evidence="16">The sequence shown here is derived from an EMBL/GenBank/DDBJ whole genome shotgun (WGS) entry which is preliminary data.</text>
</comment>
<evidence type="ECO:0000256" key="3">
    <source>
        <dbReference type="ARBA" id="ARBA00008636"/>
    </source>
</evidence>
<keyword evidence="6 13" id="KW-0312">Gluconeogenesis</keyword>
<dbReference type="RefSeq" id="WP_137246102.1">
    <property type="nucleotide sequence ID" value="NZ_SZQA01000004.1"/>
</dbReference>